<dbReference type="EMBL" id="MU859312">
    <property type="protein sequence ID" value="KAK3947802.1"/>
    <property type="molecule type" value="Genomic_DNA"/>
</dbReference>
<dbReference type="Proteomes" id="UP001303222">
    <property type="component" value="Unassembled WGS sequence"/>
</dbReference>
<proteinExistence type="predicted"/>
<dbReference type="InterPro" id="IPR045518">
    <property type="entry name" value="2EXR"/>
</dbReference>
<feature type="domain" description="2EXR" evidence="1">
    <location>
        <begin position="7"/>
        <end position="110"/>
    </location>
</feature>
<dbReference type="PANTHER" id="PTHR35910">
    <property type="entry name" value="2EXR DOMAIN-CONTAINING PROTEIN"/>
    <property type="match status" value="1"/>
</dbReference>
<keyword evidence="3" id="KW-1185">Reference proteome</keyword>
<protein>
    <recommendedName>
        <fullName evidence="1">2EXR domain-containing protein</fullName>
    </recommendedName>
</protein>
<dbReference type="Pfam" id="PF20150">
    <property type="entry name" value="2EXR"/>
    <property type="match status" value="1"/>
</dbReference>
<evidence type="ECO:0000313" key="3">
    <source>
        <dbReference type="Proteomes" id="UP001303222"/>
    </source>
</evidence>
<dbReference type="PANTHER" id="PTHR35910:SF1">
    <property type="entry name" value="2EXR DOMAIN-CONTAINING PROTEIN"/>
    <property type="match status" value="1"/>
</dbReference>
<evidence type="ECO:0000259" key="1">
    <source>
        <dbReference type="Pfam" id="PF20150"/>
    </source>
</evidence>
<dbReference type="AlphaFoldDB" id="A0AAN6NQ48"/>
<comment type="caution">
    <text evidence="2">The sequence shown here is derived from an EMBL/GenBank/DDBJ whole genome shotgun (WGS) entry which is preliminary data.</text>
</comment>
<accession>A0AAN6NQ48</accession>
<sequence length="211" mass="24489">MTTPTEFHPFNRLPFELRDQIWKLLLRPLDGPGAHFFYVKERGREEKDVDKFQQYDVCITPLRMVSPYWLHTCVGDMPKRNRSMFMVDSALWTACKESRELMEKVFRPKCTNQSTTAFFVSSSLPYSVSCGSPSSSPETASSGLETASSSLENAMTVQTRHFTVFQNQDLFIYRILNWAWWPGCWSRVVKDGDPRVYLKKLGHFQTHLAIE</sequence>
<reference evidence="2" key="2">
    <citation type="submission" date="2023-06" db="EMBL/GenBank/DDBJ databases">
        <authorList>
            <consortium name="Lawrence Berkeley National Laboratory"/>
            <person name="Mondo S.J."/>
            <person name="Hensen N."/>
            <person name="Bonometti L."/>
            <person name="Westerberg I."/>
            <person name="Brannstrom I.O."/>
            <person name="Guillou S."/>
            <person name="Cros-Aarteil S."/>
            <person name="Calhoun S."/>
            <person name="Haridas S."/>
            <person name="Kuo A."/>
            <person name="Pangilinan J."/>
            <person name="Riley R."/>
            <person name="Labutti K."/>
            <person name="Andreopoulos B."/>
            <person name="Lipzen A."/>
            <person name="Chen C."/>
            <person name="Yanf M."/>
            <person name="Daum C."/>
            <person name="Ng V."/>
            <person name="Clum A."/>
            <person name="Steindorff A."/>
            <person name="Ohm R."/>
            <person name="Martin F."/>
            <person name="Silar P."/>
            <person name="Natvig D."/>
            <person name="Lalanne C."/>
            <person name="Gautier V."/>
            <person name="Ament-Velasquez S.L."/>
            <person name="Kruys A."/>
            <person name="Hutchinson M.I."/>
            <person name="Powell A.J."/>
            <person name="Barry K."/>
            <person name="Miller A.N."/>
            <person name="Grigoriev I.V."/>
            <person name="Debuchy R."/>
            <person name="Gladieux P."/>
            <person name="Thoren M.H."/>
            <person name="Johannesson H."/>
        </authorList>
    </citation>
    <scope>NUCLEOTIDE SEQUENCE</scope>
    <source>
        <strain evidence="2">CBS 626.80</strain>
    </source>
</reference>
<name>A0AAN6NQ48_9PEZI</name>
<gene>
    <name evidence="2" type="ORF">QBC32DRAFT_75306</name>
</gene>
<reference evidence="2" key="1">
    <citation type="journal article" date="2023" name="Mol. Phylogenet. Evol.">
        <title>Genome-scale phylogeny and comparative genomics of the fungal order Sordariales.</title>
        <authorList>
            <person name="Hensen N."/>
            <person name="Bonometti L."/>
            <person name="Westerberg I."/>
            <person name="Brannstrom I.O."/>
            <person name="Guillou S."/>
            <person name="Cros-Aarteil S."/>
            <person name="Calhoun S."/>
            <person name="Haridas S."/>
            <person name="Kuo A."/>
            <person name="Mondo S."/>
            <person name="Pangilinan J."/>
            <person name="Riley R."/>
            <person name="LaButti K."/>
            <person name="Andreopoulos B."/>
            <person name="Lipzen A."/>
            <person name="Chen C."/>
            <person name="Yan M."/>
            <person name="Daum C."/>
            <person name="Ng V."/>
            <person name="Clum A."/>
            <person name="Steindorff A."/>
            <person name="Ohm R.A."/>
            <person name="Martin F."/>
            <person name="Silar P."/>
            <person name="Natvig D.O."/>
            <person name="Lalanne C."/>
            <person name="Gautier V."/>
            <person name="Ament-Velasquez S.L."/>
            <person name="Kruys A."/>
            <person name="Hutchinson M.I."/>
            <person name="Powell A.J."/>
            <person name="Barry K."/>
            <person name="Miller A.N."/>
            <person name="Grigoriev I.V."/>
            <person name="Debuchy R."/>
            <person name="Gladieux P."/>
            <person name="Hiltunen Thoren M."/>
            <person name="Johannesson H."/>
        </authorList>
    </citation>
    <scope>NUCLEOTIDE SEQUENCE</scope>
    <source>
        <strain evidence="2">CBS 626.80</strain>
    </source>
</reference>
<organism evidence="2 3">
    <name type="scientific">Pseudoneurospora amorphoporcata</name>
    <dbReference type="NCBI Taxonomy" id="241081"/>
    <lineage>
        <taxon>Eukaryota</taxon>
        <taxon>Fungi</taxon>
        <taxon>Dikarya</taxon>
        <taxon>Ascomycota</taxon>
        <taxon>Pezizomycotina</taxon>
        <taxon>Sordariomycetes</taxon>
        <taxon>Sordariomycetidae</taxon>
        <taxon>Sordariales</taxon>
        <taxon>Sordariaceae</taxon>
        <taxon>Pseudoneurospora</taxon>
    </lineage>
</organism>
<evidence type="ECO:0000313" key="2">
    <source>
        <dbReference type="EMBL" id="KAK3947802.1"/>
    </source>
</evidence>